<gene>
    <name evidence="1" type="ORF">BM74_18290</name>
</gene>
<evidence type="ECO:0000313" key="2">
    <source>
        <dbReference type="Proteomes" id="UP000286687"/>
    </source>
</evidence>
<evidence type="ECO:0000313" key="1">
    <source>
        <dbReference type="EMBL" id="RVU62858.1"/>
    </source>
</evidence>
<proteinExistence type="predicted"/>
<dbReference type="Proteomes" id="UP000286687">
    <property type="component" value="Unassembled WGS sequence"/>
</dbReference>
<protein>
    <submittedName>
        <fullName evidence="1">Uncharacterized protein</fullName>
    </submittedName>
</protein>
<dbReference type="AlphaFoldDB" id="A0A437SIY7"/>
<dbReference type="EMBL" id="LDER01000237">
    <property type="protein sequence ID" value="RVU62858.1"/>
    <property type="molecule type" value="Genomic_DNA"/>
</dbReference>
<dbReference type="RefSeq" id="WP_030029963.1">
    <property type="nucleotide sequence ID" value="NZ_JBALMZ010000031.1"/>
</dbReference>
<comment type="caution">
    <text evidence="1">The sequence shown here is derived from an EMBL/GenBank/DDBJ whole genome shotgun (WGS) entry which is preliminary data.</text>
</comment>
<reference evidence="1 2" key="1">
    <citation type="submission" date="2018-01" db="EMBL/GenBank/DDBJ databases">
        <title>Complete genome sequence of G25-42.</title>
        <authorList>
            <person name="Zheng Z."/>
            <person name="Sun M."/>
        </authorList>
    </citation>
    <scope>NUCLEOTIDE SEQUENCE [LARGE SCALE GENOMIC DNA]</scope>
    <source>
        <strain evidence="1 2">G25-42</strain>
    </source>
</reference>
<sequence>MKFILEGGKMIAANTAGYIGEKAKEGSFLDQLNNFSDAIVGKEMEWIFKPVGEFMVDIVGELGHWFILNLPDIMGYGALVTAGFIMIGSMTNKGGMMKPLAYFAGGLILAICILGGA</sequence>
<accession>A0A437SIY7</accession>
<name>A0A437SIY7_BACTU</name>
<organism evidence="1 2">
    <name type="scientific">Bacillus thuringiensis</name>
    <dbReference type="NCBI Taxonomy" id="1428"/>
    <lineage>
        <taxon>Bacteria</taxon>
        <taxon>Bacillati</taxon>
        <taxon>Bacillota</taxon>
        <taxon>Bacilli</taxon>
        <taxon>Bacillales</taxon>
        <taxon>Bacillaceae</taxon>
        <taxon>Bacillus</taxon>
        <taxon>Bacillus cereus group</taxon>
    </lineage>
</organism>